<sequence length="75" mass="7772">MLHAVHLAESSSSGAPPEQAGQWADARLATPPIASQARAPCLTRHGGRAPRWCAPVGRAGAGFGDEPRGDQGESW</sequence>
<protein>
    <submittedName>
        <fullName evidence="2">Uncharacterized protein</fullName>
    </submittedName>
</protein>
<gene>
    <name evidence="2" type="ORF">STRIP9103_05817</name>
</gene>
<reference evidence="2 3" key="1">
    <citation type="submission" date="2012-11" db="EMBL/GenBank/DDBJ databases">
        <authorList>
            <person name="Huguet-Tapia J.C."/>
            <person name="Durkin A.S."/>
            <person name="Pettis G.S."/>
            <person name="Badger J.H."/>
        </authorList>
    </citation>
    <scope>NUCLEOTIDE SEQUENCE [LARGE SCALE GENOMIC DNA]</scope>
    <source>
        <strain evidence="2 3">91-03</strain>
    </source>
</reference>
<comment type="caution">
    <text evidence="2">The sequence shown here is derived from an EMBL/GenBank/DDBJ whole genome shotgun (WGS) entry which is preliminary data.</text>
</comment>
<feature type="compositionally biased region" description="Basic and acidic residues" evidence="1">
    <location>
        <begin position="65"/>
        <end position="75"/>
    </location>
</feature>
<keyword evidence="3" id="KW-1185">Reference proteome</keyword>
<evidence type="ECO:0000256" key="1">
    <source>
        <dbReference type="SAM" id="MobiDB-lite"/>
    </source>
</evidence>
<proteinExistence type="predicted"/>
<dbReference type="Proteomes" id="UP000010411">
    <property type="component" value="Unassembled WGS sequence"/>
</dbReference>
<organism evidence="2 3">
    <name type="scientific">Streptomyces ipomoeae 91-03</name>
    <dbReference type="NCBI Taxonomy" id="698759"/>
    <lineage>
        <taxon>Bacteria</taxon>
        <taxon>Bacillati</taxon>
        <taxon>Actinomycetota</taxon>
        <taxon>Actinomycetes</taxon>
        <taxon>Kitasatosporales</taxon>
        <taxon>Streptomycetaceae</taxon>
        <taxon>Streptomyces</taxon>
    </lineage>
</organism>
<feature type="region of interest" description="Disordered" evidence="1">
    <location>
        <begin position="1"/>
        <end position="75"/>
    </location>
</feature>
<name>L1L2X0_9ACTN</name>
<evidence type="ECO:0000313" key="2">
    <source>
        <dbReference type="EMBL" id="EKX67247.1"/>
    </source>
</evidence>
<evidence type="ECO:0000313" key="3">
    <source>
        <dbReference type="Proteomes" id="UP000010411"/>
    </source>
</evidence>
<dbReference type="AlphaFoldDB" id="L1L2X0"/>
<dbReference type="EMBL" id="AEJC01000162">
    <property type="protein sequence ID" value="EKX67247.1"/>
    <property type="molecule type" value="Genomic_DNA"/>
</dbReference>
<accession>L1L2X0</accession>
<dbReference type="PATRIC" id="fig|698759.3.peg.2203"/>